<keyword evidence="2" id="KW-1185">Reference proteome</keyword>
<evidence type="ECO:0000313" key="2">
    <source>
        <dbReference type="Proteomes" id="UP000076512"/>
    </source>
</evidence>
<organism evidence="1 2">
    <name type="scientific">Nocardia terpenica</name>
    <dbReference type="NCBI Taxonomy" id="455432"/>
    <lineage>
        <taxon>Bacteria</taxon>
        <taxon>Bacillati</taxon>
        <taxon>Actinomycetota</taxon>
        <taxon>Actinomycetes</taxon>
        <taxon>Mycobacteriales</taxon>
        <taxon>Nocardiaceae</taxon>
        <taxon>Nocardia</taxon>
    </lineage>
</organism>
<dbReference type="EMBL" id="LWGR01000003">
    <property type="protein sequence ID" value="KZM75877.1"/>
    <property type="molecule type" value="Genomic_DNA"/>
</dbReference>
<gene>
    <name evidence="1" type="ORF">AWN90_20695</name>
</gene>
<accession>A0A164PPL8</accession>
<dbReference type="Proteomes" id="UP000076512">
    <property type="component" value="Unassembled WGS sequence"/>
</dbReference>
<dbReference type="OrthoDB" id="4499611at2"/>
<reference evidence="1 2" key="1">
    <citation type="submission" date="2016-04" db="EMBL/GenBank/DDBJ databases">
        <authorList>
            <person name="Evans L.H."/>
            <person name="Alamgir A."/>
            <person name="Owens N."/>
            <person name="Weber N.D."/>
            <person name="Virtaneva K."/>
            <person name="Barbian K."/>
            <person name="Babar A."/>
            <person name="Rosenke K."/>
        </authorList>
    </citation>
    <scope>NUCLEOTIDE SEQUENCE [LARGE SCALE GENOMIC DNA]</scope>
    <source>
        <strain evidence="1 2">IFM 0406</strain>
    </source>
</reference>
<name>A0A164PPL8_9NOCA</name>
<protein>
    <submittedName>
        <fullName evidence="1">Uncharacterized protein</fullName>
    </submittedName>
</protein>
<dbReference type="AlphaFoldDB" id="A0A164PPL8"/>
<comment type="caution">
    <text evidence="1">The sequence shown here is derived from an EMBL/GenBank/DDBJ whole genome shotgun (WGS) entry which is preliminary data.</text>
</comment>
<proteinExistence type="predicted"/>
<sequence length="132" mass="14063">MPGRPGSGVGPSSTPAEREALIQELDQAGIKFNPEKIVQIGKDSDGKVIFLEQGNDRAGLQHVLKHAGDFVNKGVREDEIPEVVLRAVTEGERVGVSGRDRPIFEIMHNGQLVKIAVTVGSNGFIVGANPIS</sequence>
<evidence type="ECO:0000313" key="1">
    <source>
        <dbReference type="EMBL" id="KZM75877.1"/>
    </source>
</evidence>